<protein>
    <submittedName>
        <fullName evidence="2">Amidase</fullName>
    </submittedName>
</protein>
<name>A0A2N0Z2P1_9BACI</name>
<dbReference type="AlphaFoldDB" id="A0A2N0Z2P1"/>
<feature type="signal peptide" evidence="1">
    <location>
        <begin position="1"/>
        <end position="22"/>
    </location>
</feature>
<organism evidence="2 3">
    <name type="scientific">Niallia nealsonii</name>
    <dbReference type="NCBI Taxonomy" id="115979"/>
    <lineage>
        <taxon>Bacteria</taxon>
        <taxon>Bacillati</taxon>
        <taxon>Bacillota</taxon>
        <taxon>Bacilli</taxon>
        <taxon>Bacillales</taxon>
        <taxon>Bacillaceae</taxon>
        <taxon>Niallia</taxon>
    </lineage>
</organism>
<keyword evidence="3" id="KW-1185">Reference proteome</keyword>
<reference evidence="2 3" key="1">
    <citation type="journal article" date="2003" name="Int. J. Syst. Evol. Microbiol.">
        <title>Bacillus nealsonii sp. nov., isolated from a spacecraft-assembly facility, whose spores are gamma-radiation resistant.</title>
        <authorList>
            <person name="Venkateswaran K."/>
            <person name="Kempf M."/>
            <person name="Chen F."/>
            <person name="Satomi M."/>
            <person name="Nicholson W."/>
            <person name="Kern R."/>
        </authorList>
    </citation>
    <scope>NUCLEOTIDE SEQUENCE [LARGE SCALE GENOMIC DNA]</scope>
    <source>
        <strain evidence="2 3">FO-92</strain>
    </source>
</reference>
<accession>A0A2N0Z2P1</accession>
<comment type="caution">
    <text evidence="2">The sequence shown here is derived from an EMBL/GenBank/DDBJ whole genome shotgun (WGS) entry which is preliminary data.</text>
</comment>
<feature type="chain" id="PRO_5014677409" evidence="1">
    <location>
        <begin position="23"/>
        <end position="287"/>
    </location>
</feature>
<dbReference type="RefSeq" id="WP_101177001.1">
    <property type="nucleotide sequence ID" value="NZ_PISE01000019.1"/>
</dbReference>
<evidence type="ECO:0000313" key="3">
    <source>
        <dbReference type="Proteomes" id="UP000233375"/>
    </source>
</evidence>
<keyword evidence="1" id="KW-0732">Signal</keyword>
<evidence type="ECO:0000256" key="1">
    <source>
        <dbReference type="SAM" id="SignalP"/>
    </source>
</evidence>
<evidence type="ECO:0000313" key="2">
    <source>
        <dbReference type="EMBL" id="PKG23770.1"/>
    </source>
</evidence>
<proteinExistence type="predicted"/>
<dbReference type="EMBL" id="PISE01000019">
    <property type="protein sequence ID" value="PKG23770.1"/>
    <property type="molecule type" value="Genomic_DNA"/>
</dbReference>
<dbReference type="OrthoDB" id="7054537at2"/>
<gene>
    <name evidence="2" type="ORF">CWS01_09710</name>
</gene>
<sequence>MKKSIILLLCIWMMMPAMCSKAAEMTTDATWIWNPWSLRTEETKILNFLVKNNVDQVYLQVDSDLSNSVYQQFIAKATAKNIEIYALDGAPDWATQKGKTKQTAFFQWVKAYQSKSSANQQFQGIHLDVEPYILSNWDADRSSTVLYYQEIIRNSANQSAKLNLPFTIDMPFWFDSINFQNKFGKSNLAKWAINLTDGVTVMAYRNMAAGENGINTLVKTEWQYAQNANKPITIAVETGQSDEGIHISFYQKSSAYMKAELAKVNKAYPENNVKFAVHYIDSWMKMK</sequence>
<dbReference type="Proteomes" id="UP000233375">
    <property type="component" value="Unassembled WGS sequence"/>
</dbReference>